<dbReference type="InterPro" id="IPR000792">
    <property type="entry name" value="Tscrpt_reg_LuxR_C"/>
</dbReference>
<dbReference type="PROSITE" id="PS50043">
    <property type="entry name" value="HTH_LUXR_2"/>
    <property type="match status" value="1"/>
</dbReference>
<dbReference type="GO" id="GO:0006355">
    <property type="term" value="P:regulation of DNA-templated transcription"/>
    <property type="evidence" value="ECO:0007669"/>
    <property type="project" value="InterPro"/>
</dbReference>
<evidence type="ECO:0000313" key="5">
    <source>
        <dbReference type="Proteomes" id="UP000465785"/>
    </source>
</evidence>
<evidence type="ECO:0000256" key="2">
    <source>
        <dbReference type="ARBA" id="ARBA00022840"/>
    </source>
</evidence>
<evidence type="ECO:0000256" key="1">
    <source>
        <dbReference type="ARBA" id="ARBA00022741"/>
    </source>
</evidence>
<dbReference type="EMBL" id="AP022601">
    <property type="protein sequence ID" value="BBY92577.1"/>
    <property type="molecule type" value="Genomic_DNA"/>
</dbReference>
<dbReference type="SMART" id="SM00421">
    <property type="entry name" value="HTH_LUXR"/>
    <property type="match status" value="1"/>
</dbReference>
<protein>
    <submittedName>
        <fullName evidence="4">Transcriptional regulator</fullName>
    </submittedName>
</protein>
<dbReference type="Gene3D" id="1.25.40.10">
    <property type="entry name" value="Tetratricopeptide repeat domain"/>
    <property type="match status" value="1"/>
</dbReference>
<organism evidence="4 5">
    <name type="scientific">Mycobacterium gallinarum</name>
    <dbReference type="NCBI Taxonomy" id="39689"/>
    <lineage>
        <taxon>Bacteria</taxon>
        <taxon>Bacillati</taxon>
        <taxon>Actinomycetota</taxon>
        <taxon>Actinomycetes</taxon>
        <taxon>Mycobacteriales</taxon>
        <taxon>Mycobacteriaceae</taxon>
        <taxon>Mycobacterium</taxon>
    </lineage>
</organism>
<sequence>MASTGDMAVMRTSGSEAEAALGFSGLHQLLRPALHLIDRLPAPQAEALAVALMLRDGPAPARFAVGAATLSLISRYAEEGPLLVLVDDAHLIDAPSAEALTFVARRLLADAVAMLICTRPEPGAVLAESDLPVVDLGGLDLSAASALIETTSATPAPADLVAKLHHLTLGSPLAIVELARDIERVRSLPPELPVPVPQTVVEAFGQRITALPDASRLALLVAVVADGDLALISRAVRTVGTTIDQLGGAEAIGVLQIVGGRAKFRHPLVRSAVYATADGNARRAVHRAVADALPAASHDRRAWHLSQATIGPDDAVASDLTAVAERARAQGAYGAATLASERSAELTDDHSLRATRLIAAGDSAWLAGRPDRARELLDAAALTATPSAQAEIDALRGNIALRTGSLRDAYQLLTTAAERTTTSNPETTLALLADAVTATFYLCDTAAGSATADRMEALLGVCPTASTRVRAMFAIGVARVLAGDDGVRWLRRGVDALRDEPRAVDDPHRPDWAIIGTLFLRECAAGRDTIRRLEDERRAQTAIGSLPNLLFHTARDAATTDRWQAAATQYDESVTLARETGQSTDLAASLSGLAWLQARMGHTDECRANAGEALELAHRHQIVFAGLWARFALGDLALAEADPESAVAHFVDLEKILSDISFQDVDLAPGPELTEAQVRQGQIVAARATARDYLQRALEKDQPWALARAYRATALVANDAGERCAQFEKALQLHELNPDRYEVARTRLAFGSALRRDKARTAARPHLRSALEEFDRLGARPWAEFASGELDATGERLRRNGEGRLDVLTSQELRIAGMLGGGATTKEAAAALFLSPKTVEYHLRHIYQKLDIRSRDELRSVMAEEGQAADTLNSH</sequence>
<dbReference type="GO" id="GO:0005737">
    <property type="term" value="C:cytoplasm"/>
    <property type="evidence" value="ECO:0007669"/>
    <property type="project" value="TreeGrafter"/>
</dbReference>
<dbReference type="KEGG" id="mgau:MGALJ_22460"/>
<gene>
    <name evidence="4" type="ORF">MGALJ_22460</name>
</gene>
<name>A0A9W4FEX9_9MYCO</name>
<dbReference type="Gene3D" id="1.10.10.10">
    <property type="entry name" value="Winged helix-like DNA-binding domain superfamily/Winged helix DNA-binding domain"/>
    <property type="match status" value="1"/>
</dbReference>
<evidence type="ECO:0000259" key="3">
    <source>
        <dbReference type="PROSITE" id="PS50043"/>
    </source>
</evidence>
<dbReference type="GO" id="GO:0004016">
    <property type="term" value="F:adenylate cyclase activity"/>
    <property type="evidence" value="ECO:0007669"/>
    <property type="project" value="TreeGrafter"/>
</dbReference>
<keyword evidence="2" id="KW-0067">ATP-binding</keyword>
<dbReference type="SUPFAM" id="SSF46894">
    <property type="entry name" value="C-terminal effector domain of the bipartite response regulators"/>
    <property type="match status" value="1"/>
</dbReference>
<dbReference type="GO" id="GO:0003677">
    <property type="term" value="F:DNA binding"/>
    <property type="evidence" value="ECO:0007669"/>
    <property type="project" value="InterPro"/>
</dbReference>
<dbReference type="Proteomes" id="UP000465785">
    <property type="component" value="Chromosome"/>
</dbReference>
<dbReference type="PANTHER" id="PTHR16305">
    <property type="entry name" value="TESTICULAR SOLUBLE ADENYLYL CYCLASE"/>
    <property type="match status" value="1"/>
</dbReference>
<dbReference type="InterPro" id="IPR036388">
    <property type="entry name" value="WH-like_DNA-bd_sf"/>
</dbReference>
<feature type="domain" description="HTH luxR-type" evidence="3">
    <location>
        <begin position="801"/>
        <end position="866"/>
    </location>
</feature>
<evidence type="ECO:0000313" key="4">
    <source>
        <dbReference type="EMBL" id="BBY92577.1"/>
    </source>
</evidence>
<dbReference type="GO" id="GO:0005524">
    <property type="term" value="F:ATP binding"/>
    <property type="evidence" value="ECO:0007669"/>
    <property type="project" value="UniProtKB-KW"/>
</dbReference>
<dbReference type="PRINTS" id="PR00038">
    <property type="entry name" value="HTHLUXR"/>
</dbReference>
<accession>A0A9W4FEX9</accession>
<dbReference type="PANTHER" id="PTHR16305:SF35">
    <property type="entry name" value="TRANSCRIPTIONAL ACTIVATOR DOMAIN"/>
    <property type="match status" value="1"/>
</dbReference>
<dbReference type="AlphaFoldDB" id="A0A9W4FEX9"/>
<dbReference type="InterPro" id="IPR011990">
    <property type="entry name" value="TPR-like_helical_dom_sf"/>
</dbReference>
<proteinExistence type="predicted"/>
<keyword evidence="5" id="KW-1185">Reference proteome</keyword>
<dbReference type="Pfam" id="PF00196">
    <property type="entry name" value="GerE"/>
    <property type="match status" value="1"/>
</dbReference>
<reference evidence="4 5" key="1">
    <citation type="journal article" date="2019" name="Emerg. Microbes Infect.">
        <title>Comprehensive subspecies identification of 175 nontuberculous mycobacteria species based on 7547 genomic profiles.</title>
        <authorList>
            <person name="Matsumoto Y."/>
            <person name="Kinjo T."/>
            <person name="Motooka D."/>
            <person name="Nabeya D."/>
            <person name="Jung N."/>
            <person name="Uechi K."/>
            <person name="Horii T."/>
            <person name="Iida T."/>
            <person name="Fujita J."/>
            <person name="Nakamura S."/>
        </authorList>
    </citation>
    <scope>NUCLEOTIDE SEQUENCE [LARGE SCALE GENOMIC DNA]</scope>
    <source>
        <strain evidence="4 5">JCM 6399</strain>
    </source>
</reference>
<dbReference type="SUPFAM" id="SSF48452">
    <property type="entry name" value="TPR-like"/>
    <property type="match status" value="1"/>
</dbReference>
<dbReference type="InterPro" id="IPR016032">
    <property type="entry name" value="Sig_transdc_resp-reg_C-effctor"/>
</dbReference>
<dbReference type="CDD" id="cd06170">
    <property type="entry name" value="LuxR_C_like"/>
    <property type="match status" value="1"/>
</dbReference>
<keyword evidence="1" id="KW-0547">Nucleotide-binding</keyword>